<keyword evidence="4" id="KW-0235">DNA replication</keyword>
<keyword evidence="3" id="KW-0515">Mutator protein</keyword>
<gene>
    <name evidence="13" type="ORF">V3M73_04275</name>
</gene>
<sequence>MGTSVDAAVSREIHVVGAVLRRAGKDGQQIMAARRGSGKRMAGYWEFPGGKIEPGETPEIALARELREELLVDAEVGEYVGRGVFDYPFGRVVLDAYFCECQGVPRLTEHVEFRWLGADELESVEWAPADLPIIGQIRQILR</sequence>
<keyword evidence="5" id="KW-0479">Metal-binding</keyword>
<dbReference type="CDD" id="cd03425">
    <property type="entry name" value="NUDIX_MutT_NudA_like"/>
    <property type="match status" value="1"/>
</dbReference>
<dbReference type="PANTHER" id="PTHR47707:SF1">
    <property type="entry name" value="NUDIX HYDROLASE FAMILY PROTEIN"/>
    <property type="match status" value="1"/>
</dbReference>
<protein>
    <recommendedName>
        <fullName evidence="11">8-oxo-dGTP diphosphatase</fullName>
        <ecNumber evidence="11">3.6.1.55</ecNumber>
    </recommendedName>
</protein>
<comment type="caution">
    <text evidence="13">The sequence shown here is derived from an EMBL/GenBank/DDBJ whole genome shotgun (WGS) entry which is preliminary data.</text>
</comment>
<dbReference type="EC" id="3.6.1.55" evidence="11"/>
<evidence type="ECO:0000313" key="13">
    <source>
        <dbReference type="EMBL" id="MEW6954237.1"/>
    </source>
</evidence>
<comment type="cofactor">
    <cofactor evidence="1">
        <name>Mg(2+)</name>
        <dbReference type="ChEBI" id="CHEBI:18420"/>
    </cofactor>
</comment>
<evidence type="ECO:0000259" key="12">
    <source>
        <dbReference type="PROSITE" id="PS51462"/>
    </source>
</evidence>
<keyword evidence="8" id="KW-0460">Magnesium</keyword>
<dbReference type="SUPFAM" id="SSF55811">
    <property type="entry name" value="Nudix"/>
    <property type="match status" value="1"/>
</dbReference>
<evidence type="ECO:0000256" key="2">
    <source>
        <dbReference type="ARBA" id="ARBA00005582"/>
    </source>
</evidence>
<dbReference type="PRINTS" id="PR00502">
    <property type="entry name" value="NUDIXFAMILY"/>
</dbReference>
<accession>A0ABV3NAJ9</accession>
<evidence type="ECO:0000256" key="5">
    <source>
        <dbReference type="ARBA" id="ARBA00022723"/>
    </source>
</evidence>
<dbReference type="InterPro" id="IPR047127">
    <property type="entry name" value="MutT-like"/>
</dbReference>
<evidence type="ECO:0000256" key="8">
    <source>
        <dbReference type="ARBA" id="ARBA00022842"/>
    </source>
</evidence>
<dbReference type="InterPro" id="IPR020476">
    <property type="entry name" value="Nudix_hydrolase"/>
</dbReference>
<dbReference type="Pfam" id="PF00293">
    <property type="entry name" value="NUDIX"/>
    <property type="match status" value="1"/>
</dbReference>
<dbReference type="PANTHER" id="PTHR47707">
    <property type="entry name" value="8-OXO-DGTP DIPHOSPHATASE"/>
    <property type="match status" value="1"/>
</dbReference>
<evidence type="ECO:0000256" key="10">
    <source>
        <dbReference type="ARBA" id="ARBA00035861"/>
    </source>
</evidence>
<keyword evidence="6" id="KW-0227">DNA damage</keyword>
<evidence type="ECO:0000256" key="3">
    <source>
        <dbReference type="ARBA" id="ARBA00022457"/>
    </source>
</evidence>
<dbReference type="Gene3D" id="3.90.79.10">
    <property type="entry name" value="Nucleoside Triphosphate Pyrophosphohydrolase"/>
    <property type="match status" value="1"/>
</dbReference>
<dbReference type="InterPro" id="IPR000086">
    <property type="entry name" value="NUDIX_hydrolase_dom"/>
</dbReference>
<evidence type="ECO:0000256" key="6">
    <source>
        <dbReference type="ARBA" id="ARBA00022763"/>
    </source>
</evidence>
<evidence type="ECO:0000256" key="7">
    <source>
        <dbReference type="ARBA" id="ARBA00022801"/>
    </source>
</evidence>
<evidence type="ECO:0000256" key="1">
    <source>
        <dbReference type="ARBA" id="ARBA00001946"/>
    </source>
</evidence>
<feature type="domain" description="Nudix hydrolase" evidence="12">
    <location>
        <begin position="10"/>
        <end position="141"/>
    </location>
</feature>
<name>A0ABV3NAJ9_9ACTO</name>
<dbReference type="GO" id="GO:0016787">
    <property type="term" value="F:hydrolase activity"/>
    <property type="evidence" value="ECO:0007669"/>
    <property type="project" value="UniProtKB-KW"/>
</dbReference>
<evidence type="ECO:0000256" key="11">
    <source>
        <dbReference type="ARBA" id="ARBA00038905"/>
    </source>
</evidence>
<evidence type="ECO:0000313" key="14">
    <source>
        <dbReference type="Proteomes" id="UP001555100"/>
    </source>
</evidence>
<comment type="similarity">
    <text evidence="2">Belongs to the Nudix hydrolase family.</text>
</comment>
<dbReference type="Proteomes" id="UP001555100">
    <property type="component" value="Unassembled WGS sequence"/>
</dbReference>
<keyword evidence="14" id="KW-1185">Reference proteome</keyword>
<dbReference type="PROSITE" id="PS51462">
    <property type="entry name" value="NUDIX"/>
    <property type="match status" value="1"/>
</dbReference>
<keyword evidence="9" id="KW-0234">DNA repair</keyword>
<dbReference type="InterPro" id="IPR015797">
    <property type="entry name" value="NUDIX_hydrolase-like_dom_sf"/>
</dbReference>
<reference evidence="13 14" key="1">
    <citation type="submission" date="2024-01" db="EMBL/GenBank/DDBJ databases">
        <title>Genomic analysis and antimicrobial resistance profiles of Trueperella pyogenes isolated from domestic and wild animals.</title>
        <authorList>
            <person name="Magossi G."/>
            <person name="Gzyl K.E."/>
            <person name="Holman D.B."/>
            <person name="Amat S."/>
        </authorList>
    </citation>
    <scope>NUCLEOTIDE SEQUENCE [LARGE SCALE GENOMIC DNA]</scope>
    <source>
        <strain evidence="13 14">1494</strain>
    </source>
</reference>
<evidence type="ECO:0000256" key="9">
    <source>
        <dbReference type="ARBA" id="ARBA00023204"/>
    </source>
</evidence>
<proteinExistence type="inferred from homology"/>
<organism evidence="13 14">
    <name type="scientific">Trueperella pyogenes</name>
    <dbReference type="NCBI Taxonomy" id="1661"/>
    <lineage>
        <taxon>Bacteria</taxon>
        <taxon>Bacillati</taxon>
        <taxon>Actinomycetota</taxon>
        <taxon>Actinomycetes</taxon>
        <taxon>Actinomycetales</taxon>
        <taxon>Actinomycetaceae</taxon>
        <taxon>Trueperella</taxon>
    </lineage>
</organism>
<dbReference type="EMBL" id="JBAGNM010000003">
    <property type="protein sequence ID" value="MEW6954237.1"/>
    <property type="molecule type" value="Genomic_DNA"/>
</dbReference>
<evidence type="ECO:0000256" key="4">
    <source>
        <dbReference type="ARBA" id="ARBA00022705"/>
    </source>
</evidence>
<comment type="catalytic activity">
    <reaction evidence="10">
        <text>8-oxo-dGTP + H2O = 8-oxo-dGMP + diphosphate + H(+)</text>
        <dbReference type="Rhea" id="RHEA:31575"/>
        <dbReference type="ChEBI" id="CHEBI:15377"/>
        <dbReference type="ChEBI" id="CHEBI:15378"/>
        <dbReference type="ChEBI" id="CHEBI:33019"/>
        <dbReference type="ChEBI" id="CHEBI:63224"/>
        <dbReference type="ChEBI" id="CHEBI:77896"/>
        <dbReference type="EC" id="3.6.1.55"/>
    </reaction>
</comment>
<keyword evidence="7 13" id="KW-0378">Hydrolase</keyword>
<dbReference type="RefSeq" id="WP_367245886.1">
    <property type="nucleotide sequence ID" value="NZ_JBAGNM010000003.1"/>
</dbReference>